<evidence type="ECO:0000313" key="4">
    <source>
        <dbReference type="Proteomes" id="UP000557872"/>
    </source>
</evidence>
<feature type="chain" id="PRO_5033042632" evidence="1">
    <location>
        <begin position="22"/>
        <end position="234"/>
    </location>
</feature>
<dbReference type="Pfam" id="PF07589">
    <property type="entry name" value="PEP-CTERM"/>
    <property type="match status" value="1"/>
</dbReference>
<feature type="domain" description="Ice-binding protein C-terminal" evidence="2">
    <location>
        <begin position="212"/>
        <end position="234"/>
    </location>
</feature>
<dbReference type="InterPro" id="IPR013424">
    <property type="entry name" value="Ice-binding_C"/>
</dbReference>
<name>A0A851GGY5_9BACT</name>
<gene>
    <name evidence="3" type="ORF">HW115_15605</name>
</gene>
<evidence type="ECO:0000256" key="1">
    <source>
        <dbReference type="SAM" id="SignalP"/>
    </source>
</evidence>
<keyword evidence="4" id="KW-1185">Reference proteome</keyword>
<sequence length="234" mass="24863">MKRLSLIGLATAGMLHTISAASIYTYDMEANVGSAGTLLSSDGWIGGDLAGWQTGSFSGDLYSRNTNDGDNTITRPNDAQFSFHIPAGSTFVRFEVTGRMGAGFFQLGLSQGSSTPVGFGADFNNNDKYFILDGSTRHYESGNSYSSDSIKTVRLDLDLVAGTADLILDPNGGNTIVIDDRSVSNSVTSADSLYIRNNTRYNGPSTITITVIPEPSSTALLGVGAFAVLMLRRR</sequence>
<proteinExistence type="predicted"/>
<accession>A0A851GGY5</accession>
<comment type="caution">
    <text evidence="3">The sequence shown here is derived from an EMBL/GenBank/DDBJ whole genome shotgun (WGS) entry which is preliminary data.</text>
</comment>
<dbReference type="Proteomes" id="UP000557872">
    <property type="component" value="Unassembled WGS sequence"/>
</dbReference>
<dbReference type="EMBL" id="JACBAZ010000008">
    <property type="protein sequence ID" value="NWK57048.1"/>
    <property type="molecule type" value="Genomic_DNA"/>
</dbReference>
<dbReference type="NCBIfam" id="TIGR02595">
    <property type="entry name" value="PEP_CTERM"/>
    <property type="match status" value="1"/>
</dbReference>
<evidence type="ECO:0000259" key="2">
    <source>
        <dbReference type="Pfam" id="PF07589"/>
    </source>
</evidence>
<dbReference type="RefSeq" id="WP_178933886.1">
    <property type="nucleotide sequence ID" value="NZ_JACBAZ010000008.1"/>
</dbReference>
<evidence type="ECO:0000313" key="3">
    <source>
        <dbReference type="EMBL" id="NWK57048.1"/>
    </source>
</evidence>
<protein>
    <submittedName>
        <fullName evidence="3">PEP-CTERM sorting domain-containing protein</fullName>
    </submittedName>
</protein>
<keyword evidence="1" id="KW-0732">Signal</keyword>
<feature type="signal peptide" evidence="1">
    <location>
        <begin position="1"/>
        <end position="21"/>
    </location>
</feature>
<organism evidence="3 4">
    <name type="scientific">Oceaniferula marina</name>
    <dbReference type="NCBI Taxonomy" id="2748318"/>
    <lineage>
        <taxon>Bacteria</taxon>
        <taxon>Pseudomonadati</taxon>
        <taxon>Verrucomicrobiota</taxon>
        <taxon>Verrucomicrobiia</taxon>
        <taxon>Verrucomicrobiales</taxon>
        <taxon>Verrucomicrobiaceae</taxon>
        <taxon>Oceaniferula</taxon>
    </lineage>
</organism>
<reference evidence="3 4" key="1">
    <citation type="submission" date="2020-07" db="EMBL/GenBank/DDBJ databases">
        <title>Roseicoccus Jingziensis gen. nov., sp. nov., isolated from coastal seawater.</title>
        <authorList>
            <person name="Feng X."/>
        </authorList>
    </citation>
    <scope>NUCLEOTIDE SEQUENCE [LARGE SCALE GENOMIC DNA]</scope>
    <source>
        <strain evidence="3 4">N1E253</strain>
    </source>
</reference>
<dbReference type="AlphaFoldDB" id="A0A851GGY5"/>